<keyword evidence="3" id="KW-1185">Reference proteome</keyword>
<dbReference type="Proteomes" id="UP000051086">
    <property type="component" value="Unassembled WGS sequence"/>
</dbReference>
<dbReference type="EMBL" id="CYSC01000036">
    <property type="protein sequence ID" value="CUH73183.1"/>
    <property type="molecule type" value="Genomic_DNA"/>
</dbReference>
<reference evidence="2 4" key="1">
    <citation type="submission" date="2015-09" db="EMBL/GenBank/DDBJ databases">
        <authorList>
            <consortium name="Swine Surveillance"/>
        </authorList>
    </citation>
    <scope>NUCLEOTIDE SEQUENCE [LARGE SCALE GENOMIC DNA]</scope>
    <source>
        <strain evidence="2 4">5120</strain>
    </source>
</reference>
<dbReference type="AlphaFoldDB" id="A0A0P1GCA9"/>
<sequence>MRRNPIYQLHKKLFTLRFVLTADTKTEATSKNNDSCEDNSVLSERQLIRIEAVHRGFLYQHLYAAICLLMAGPNEVERVIVERDEDIEIVLPGRRVYVQVKTRVGSLNPSDIKGALQRFEEIRSEHTKGKRKGSASFIIASNAEPSTPLFERASSKDWPDDVQLHWPDGPAQEEVFLPSPPRNVWEAVSACSQLAGDLPFALLKPETLTWKLASMVMFASAGTPPRQDHSFSREELPQLFEQLVIQMQELPAPPPNYRTQLDEPMLLGDQKVRIISGLSGAGKTAWVAEAATHAPIPVTYIDVVDTPGPALASAVTREVAGRMFGRSSGKLGEILLPGASGIDMLGALSVKLGEEGLHAHIVIDNAHRVPASDIEVIVDRAPNFRFLLLGQPGFEISNLEARLAIQAETLHGWDEDTIATAIHDAGCQANFNDCERLARLTGGLPFYVLNAAAVATREYGGLIRDFCEEVEAQTHLVETAQEIILRRTFEGLPPDARETIAILSLADIALTRDEAIKLLQATCDLDVRASSARLRTLPRTGALELFGTSGLKIHDAVRIHGLAELAGQGNNLESKAKAALLEILTVSIRKDWTIAKLGLLIRLFGQLGNAKILVEFATNELFHEMGVWPEIEPFLISIAASVGEEAGTRLWALDGLVFNDLRDGNFEPAHDRIEEMQTLIDTGSLGVDEWLAWGMKKMLLKSMQREAKGVEELLAIVEKRLPAKSEHMRVFRYNRALALFNLGDNLGACTAASQLAEDYYEELGISPGDLIGRNAPQLSPLLPQDRDLTDTLKHLADTLDLLAQATGGKSASTAAVRIQAMKFYQLANAFDSLLRVGLDLVDDFVWINDFIGARQILENNIFPVLQGVGLSSRVLETRALYAVVLAYCGDHEAASKEVEQLKPFEKAMVPEQRLAFQEQKQIIERVRVFGGPRQREIYVPEHMQAIFSERRGAANALEPRKKVGRNERCPCGSGKKFKQCHGR</sequence>
<dbReference type="SUPFAM" id="SSF103642">
    <property type="entry name" value="Sec-C motif"/>
    <property type="match status" value="1"/>
</dbReference>
<evidence type="ECO:0000313" key="3">
    <source>
        <dbReference type="Proteomes" id="UP000051086"/>
    </source>
</evidence>
<dbReference type="Proteomes" id="UP000051887">
    <property type="component" value="Unassembled WGS sequence"/>
</dbReference>
<evidence type="ECO:0000313" key="2">
    <source>
        <dbReference type="EMBL" id="CUH73183.1"/>
    </source>
</evidence>
<dbReference type="Pfam" id="PF02810">
    <property type="entry name" value="SEC-C"/>
    <property type="match status" value="1"/>
</dbReference>
<organism evidence="2 4">
    <name type="scientific">Thalassovita autumnalis</name>
    <dbReference type="NCBI Taxonomy" id="2072972"/>
    <lineage>
        <taxon>Bacteria</taxon>
        <taxon>Pseudomonadati</taxon>
        <taxon>Pseudomonadota</taxon>
        <taxon>Alphaproteobacteria</taxon>
        <taxon>Rhodobacterales</taxon>
        <taxon>Roseobacteraceae</taxon>
        <taxon>Thalassovita</taxon>
    </lineage>
</organism>
<gene>
    <name evidence="1" type="ORF">TL5118_04069</name>
    <name evidence="2" type="ORF">TL5120_02990</name>
</gene>
<proteinExistence type="predicted"/>
<dbReference type="Gene3D" id="3.10.450.50">
    <property type="match status" value="1"/>
</dbReference>
<name>A0A0P1GCA9_9RHOB</name>
<evidence type="ECO:0000313" key="1">
    <source>
        <dbReference type="EMBL" id="CUH70094.1"/>
    </source>
</evidence>
<protein>
    <submittedName>
        <fullName evidence="2">Preprotein translocase subunit SecA</fullName>
    </submittedName>
</protein>
<dbReference type="InterPro" id="IPR004027">
    <property type="entry name" value="SEC_C_motif"/>
</dbReference>
<dbReference type="InterPro" id="IPR027417">
    <property type="entry name" value="P-loop_NTPase"/>
</dbReference>
<dbReference type="EMBL" id="CYSB01000046">
    <property type="protein sequence ID" value="CUH70094.1"/>
    <property type="molecule type" value="Genomic_DNA"/>
</dbReference>
<evidence type="ECO:0000313" key="4">
    <source>
        <dbReference type="Proteomes" id="UP000051887"/>
    </source>
</evidence>
<reference evidence="1 3" key="2">
    <citation type="submission" date="2015-09" db="EMBL/GenBank/DDBJ databases">
        <authorList>
            <person name="Rodrigo-Torres L."/>
            <person name="Arahal D.R."/>
        </authorList>
    </citation>
    <scope>NUCLEOTIDE SEQUENCE [LARGE SCALE GENOMIC DNA]</scope>
    <source>
        <strain evidence="1 3">CECT 5118</strain>
    </source>
</reference>
<dbReference type="SUPFAM" id="SSF52540">
    <property type="entry name" value="P-loop containing nucleoside triphosphate hydrolases"/>
    <property type="match status" value="1"/>
</dbReference>
<accession>A0A0P1GCA9</accession>